<gene>
    <name evidence="5" type="ORF">SAMN04490243_2489</name>
</gene>
<keyword evidence="1" id="KW-0805">Transcription regulation</keyword>
<dbReference type="SMART" id="SM00342">
    <property type="entry name" value="HTH_ARAC"/>
    <property type="match status" value="1"/>
</dbReference>
<dbReference type="PANTHER" id="PTHR47894">
    <property type="entry name" value="HTH-TYPE TRANSCRIPTIONAL REGULATOR GADX"/>
    <property type="match status" value="1"/>
</dbReference>
<name>A0A1I6HAX3_9FLAO</name>
<dbReference type="PROSITE" id="PS01124">
    <property type="entry name" value="HTH_ARAC_FAMILY_2"/>
    <property type="match status" value="1"/>
</dbReference>
<evidence type="ECO:0000256" key="2">
    <source>
        <dbReference type="ARBA" id="ARBA00023125"/>
    </source>
</evidence>
<dbReference type="Proteomes" id="UP000199534">
    <property type="component" value="Unassembled WGS sequence"/>
</dbReference>
<keyword evidence="2 5" id="KW-0238">DNA-binding</keyword>
<dbReference type="SUPFAM" id="SSF46689">
    <property type="entry name" value="Homeodomain-like"/>
    <property type="match status" value="1"/>
</dbReference>
<protein>
    <submittedName>
        <fullName evidence="5">AraC-type DNA-binding protein</fullName>
    </submittedName>
</protein>
<dbReference type="GO" id="GO:0005829">
    <property type="term" value="C:cytosol"/>
    <property type="evidence" value="ECO:0007669"/>
    <property type="project" value="TreeGrafter"/>
</dbReference>
<sequence>MVNCALAEGVKLSVLKQLPTPHDALEGIQAVPADHFFELHEILDQALGPGFAIRVGQQMKIEDYGVLGLSWRTCSWAGEIFERSERYFKLLSDTYAFKVQKLGTSSVIHLLREPHRRGLELSNEATLSATVVVLQAMTETKISPIEVTFKHDPPCDLSSYTTAFGCPVLFNQPAYSITYHTSDLETRTAKADASINRFLVERVEEERLGLVVSANKVALDVEGLIRDALPSGIPSIRQVSEHMGMSNRTLARRLQENDLTFRDLIRKTQENVARDLLLNTGRTVSEIAFETGFAEQSTFSRAFKRWTGYSPLHFRNL</sequence>
<dbReference type="AlphaFoldDB" id="A0A1I6HAX3"/>
<proteinExistence type="predicted"/>
<evidence type="ECO:0000256" key="3">
    <source>
        <dbReference type="ARBA" id="ARBA00023163"/>
    </source>
</evidence>
<evidence type="ECO:0000256" key="1">
    <source>
        <dbReference type="ARBA" id="ARBA00023015"/>
    </source>
</evidence>
<evidence type="ECO:0000313" key="5">
    <source>
        <dbReference type="EMBL" id="SFR51530.1"/>
    </source>
</evidence>
<reference evidence="5 6" key="1">
    <citation type="submission" date="2016-10" db="EMBL/GenBank/DDBJ databases">
        <authorList>
            <person name="de Groot N.N."/>
        </authorList>
    </citation>
    <scope>NUCLEOTIDE SEQUENCE [LARGE SCALE GENOMIC DNA]</scope>
    <source>
        <strain evidence="5 6">DSM 21019</strain>
    </source>
</reference>
<dbReference type="Pfam" id="PF12625">
    <property type="entry name" value="Arabinose_bd"/>
    <property type="match status" value="1"/>
</dbReference>
<dbReference type="GO" id="GO:0000976">
    <property type="term" value="F:transcription cis-regulatory region binding"/>
    <property type="evidence" value="ECO:0007669"/>
    <property type="project" value="TreeGrafter"/>
</dbReference>
<evidence type="ECO:0000259" key="4">
    <source>
        <dbReference type="PROSITE" id="PS01124"/>
    </source>
</evidence>
<accession>A0A1I6HAX3</accession>
<dbReference type="InterPro" id="IPR009057">
    <property type="entry name" value="Homeodomain-like_sf"/>
</dbReference>
<dbReference type="InterPro" id="IPR032687">
    <property type="entry name" value="AraC-type_N"/>
</dbReference>
<dbReference type="STRING" id="400055.SAMN04490243_2489"/>
<feature type="domain" description="HTH araC/xylS-type" evidence="4">
    <location>
        <begin position="219"/>
        <end position="317"/>
    </location>
</feature>
<keyword evidence="6" id="KW-1185">Reference proteome</keyword>
<dbReference type="EMBL" id="FOYQ01000002">
    <property type="protein sequence ID" value="SFR51530.1"/>
    <property type="molecule type" value="Genomic_DNA"/>
</dbReference>
<evidence type="ECO:0000313" key="6">
    <source>
        <dbReference type="Proteomes" id="UP000199534"/>
    </source>
</evidence>
<dbReference type="PRINTS" id="PR00032">
    <property type="entry name" value="HTHARAC"/>
</dbReference>
<dbReference type="Pfam" id="PF12833">
    <property type="entry name" value="HTH_18"/>
    <property type="match status" value="1"/>
</dbReference>
<dbReference type="Gene3D" id="1.10.10.60">
    <property type="entry name" value="Homeodomain-like"/>
    <property type="match status" value="1"/>
</dbReference>
<dbReference type="GO" id="GO:0003700">
    <property type="term" value="F:DNA-binding transcription factor activity"/>
    <property type="evidence" value="ECO:0007669"/>
    <property type="project" value="InterPro"/>
</dbReference>
<dbReference type="InterPro" id="IPR018060">
    <property type="entry name" value="HTH_AraC"/>
</dbReference>
<keyword evidence="3" id="KW-0804">Transcription</keyword>
<organism evidence="5 6">
    <name type="scientific">Robiginitalea myxolifaciens</name>
    <dbReference type="NCBI Taxonomy" id="400055"/>
    <lineage>
        <taxon>Bacteria</taxon>
        <taxon>Pseudomonadati</taxon>
        <taxon>Bacteroidota</taxon>
        <taxon>Flavobacteriia</taxon>
        <taxon>Flavobacteriales</taxon>
        <taxon>Flavobacteriaceae</taxon>
        <taxon>Robiginitalea</taxon>
    </lineage>
</organism>
<dbReference type="InterPro" id="IPR020449">
    <property type="entry name" value="Tscrpt_reg_AraC-type_HTH"/>
</dbReference>
<dbReference type="PANTHER" id="PTHR47894:SF4">
    <property type="entry name" value="HTH-TYPE TRANSCRIPTIONAL REGULATOR GADX"/>
    <property type="match status" value="1"/>
</dbReference>